<reference evidence="1" key="1">
    <citation type="submission" date="2019-10" db="EMBL/GenBank/DDBJ databases">
        <title>Draft genome sequece of Microseira wollei NIES-4236.</title>
        <authorList>
            <person name="Yamaguchi H."/>
            <person name="Suzuki S."/>
            <person name="Kawachi M."/>
        </authorList>
    </citation>
    <scope>NUCLEOTIDE SEQUENCE</scope>
    <source>
        <strain evidence="1">NIES-4236</strain>
    </source>
</reference>
<protein>
    <recommendedName>
        <fullName evidence="3">Transposase</fullName>
    </recommendedName>
</protein>
<proteinExistence type="predicted"/>
<dbReference type="EMBL" id="BLAY01000007">
    <property type="protein sequence ID" value="GET36021.1"/>
    <property type="molecule type" value="Genomic_DNA"/>
</dbReference>
<organism evidence="1 2">
    <name type="scientific">Microseira wollei NIES-4236</name>
    <dbReference type="NCBI Taxonomy" id="2530354"/>
    <lineage>
        <taxon>Bacteria</taxon>
        <taxon>Bacillati</taxon>
        <taxon>Cyanobacteriota</taxon>
        <taxon>Cyanophyceae</taxon>
        <taxon>Oscillatoriophycideae</taxon>
        <taxon>Aerosakkonematales</taxon>
        <taxon>Aerosakkonemataceae</taxon>
        <taxon>Microseira</taxon>
    </lineage>
</organism>
<comment type="caution">
    <text evidence="1">The sequence shown here is derived from an EMBL/GenBank/DDBJ whole genome shotgun (WGS) entry which is preliminary data.</text>
</comment>
<name>A0AAV3X478_9CYAN</name>
<accession>A0AAV3X478</accession>
<evidence type="ECO:0008006" key="3">
    <source>
        <dbReference type="Google" id="ProtNLM"/>
    </source>
</evidence>
<evidence type="ECO:0000313" key="1">
    <source>
        <dbReference type="EMBL" id="GET36021.1"/>
    </source>
</evidence>
<evidence type="ECO:0000313" key="2">
    <source>
        <dbReference type="Proteomes" id="UP001050975"/>
    </source>
</evidence>
<dbReference type="Proteomes" id="UP001050975">
    <property type="component" value="Unassembled WGS sequence"/>
</dbReference>
<sequence length="30" mass="3474">MVTVAQQGATDRYKLFALTRDIALVRLIYF</sequence>
<gene>
    <name evidence="1" type="ORF">MiSe_07690</name>
</gene>
<dbReference type="AlphaFoldDB" id="A0AAV3X478"/>
<keyword evidence="2" id="KW-1185">Reference proteome</keyword>